<gene>
    <name evidence="1" type="ORF">Pmani_006434</name>
</gene>
<dbReference type="Proteomes" id="UP001292094">
    <property type="component" value="Unassembled WGS sequence"/>
</dbReference>
<dbReference type="AlphaFoldDB" id="A0AAE1QAD9"/>
<organism evidence="1 2">
    <name type="scientific">Petrolisthes manimaculis</name>
    <dbReference type="NCBI Taxonomy" id="1843537"/>
    <lineage>
        <taxon>Eukaryota</taxon>
        <taxon>Metazoa</taxon>
        <taxon>Ecdysozoa</taxon>
        <taxon>Arthropoda</taxon>
        <taxon>Crustacea</taxon>
        <taxon>Multicrustacea</taxon>
        <taxon>Malacostraca</taxon>
        <taxon>Eumalacostraca</taxon>
        <taxon>Eucarida</taxon>
        <taxon>Decapoda</taxon>
        <taxon>Pleocyemata</taxon>
        <taxon>Anomura</taxon>
        <taxon>Galatheoidea</taxon>
        <taxon>Porcellanidae</taxon>
        <taxon>Petrolisthes</taxon>
    </lineage>
</organism>
<dbReference type="EMBL" id="JAWZYT010000499">
    <property type="protein sequence ID" value="KAK4322829.1"/>
    <property type="molecule type" value="Genomic_DNA"/>
</dbReference>
<keyword evidence="2" id="KW-1185">Reference proteome</keyword>
<proteinExistence type="predicted"/>
<comment type="caution">
    <text evidence="1">The sequence shown here is derived from an EMBL/GenBank/DDBJ whole genome shotgun (WGS) entry which is preliminary data.</text>
</comment>
<evidence type="ECO:0000313" key="1">
    <source>
        <dbReference type="EMBL" id="KAK4322829.1"/>
    </source>
</evidence>
<protein>
    <submittedName>
        <fullName evidence="1">Uncharacterized protein</fullName>
    </submittedName>
</protein>
<evidence type="ECO:0000313" key="2">
    <source>
        <dbReference type="Proteomes" id="UP001292094"/>
    </source>
</evidence>
<sequence length="69" mass="7609">MNKKGEERAGGGGMRVEAGRRVSLHCTPPTHNPCLSWWSMAGLAKVEYERAGQSWPEPQSTKQLKREGG</sequence>
<name>A0AAE1QAD9_9EUCA</name>
<accession>A0AAE1QAD9</accession>
<reference evidence="1" key="1">
    <citation type="submission" date="2023-11" db="EMBL/GenBank/DDBJ databases">
        <title>Genome assemblies of two species of porcelain crab, Petrolisthes cinctipes and Petrolisthes manimaculis (Anomura: Porcellanidae).</title>
        <authorList>
            <person name="Angst P."/>
        </authorList>
    </citation>
    <scope>NUCLEOTIDE SEQUENCE</scope>
    <source>
        <strain evidence="1">PB745_02</strain>
        <tissue evidence="1">Gill</tissue>
    </source>
</reference>